<evidence type="ECO:0000256" key="7">
    <source>
        <dbReference type="ARBA" id="ARBA00022824"/>
    </source>
</evidence>
<comment type="similarity">
    <text evidence="3 10">Belongs to the ALG6/ALG8 glucosyltransferase family.</text>
</comment>
<dbReference type="UniPathway" id="UPA00378"/>
<dbReference type="PANTHER" id="PTHR12413">
    <property type="entry name" value="DOLICHYL GLYCOSYLTRANSFERASE"/>
    <property type="match status" value="1"/>
</dbReference>
<accession>A0A453PAU6</accession>
<reference evidence="12" key="2">
    <citation type="journal article" date="2017" name="Nat. Plants">
        <title>The Aegilops tauschii genome reveals multiple impacts of transposons.</title>
        <authorList>
            <person name="Zhao G."/>
            <person name="Zou C."/>
            <person name="Li K."/>
            <person name="Wang K."/>
            <person name="Li T."/>
            <person name="Gao L."/>
            <person name="Zhang X."/>
            <person name="Wang H."/>
            <person name="Yang Z."/>
            <person name="Liu X."/>
            <person name="Jiang W."/>
            <person name="Mao L."/>
            <person name="Kong X."/>
            <person name="Jiao Y."/>
            <person name="Jia J."/>
        </authorList>
    </citation>
    <scope>NUCLEOTIDE SEQUENCE [LARGE SCALE GENOMIC DNA]</scope>
    <source>
        <strain evidence="12">cv. AL8/78</strain>
    </source>
</reference>
<keyword evidence="12" id="KW-1185">Reference proteome</keyword>
<dbReference type="PANTHER" id="PTHR12413:SF2">
    <property type="entry name" value="DOLICHYL PYROPHOSPHATE GLC1MAN9GLCNAC2 ALPHA-1,3-GLUCOSYLTRANSFERASE-RELATED"/>
    <property type="match status" value="1"/>
</dbReference>
<protein>
    <recommendedName>
        <fullName evidence="10">Alpha-1,3-glucosyltransferase</fullName>
        <ecNumber evidence="10">2.4.1.-</ecNumber>
    </recommendedName>
</protein>
<reference evidence="11" key="4">
    <citation type="submission" date="2019-03" db="UniProtKB">
        <authorList>
            <consortium name="EnsemblPlants"/>
        </authorList>
    </citation>
    <scope>IDENTIFICATION</scope>
</reference>
<evidence type="ECO:0000256" key="10">
    <source>
        <dbReference type="RuleBase" id="RU363110"/>
    </source>
</evidence>
<evidence type="ECO:0000313" key="12">
    <source>
        <dbReference type="Proteomes" id="UP000015105"/>
    </source>
</evidence>
<dbReference type="AlphaFoldDB" id="A0A453PAU6"/>
<dbReference type="Pfam" id="PF03155">
    <property type="entry name" value="Alg6_Alg8"/>
    <property type="match status" value="1"/>
</dbReference>
<dbReference type="GO" id="GO:0005789">
    <property type="term" value="C:endoplasmic reticulum membrane"/>
    <property type="evidence" value="ECO:0007669"/>
    <property type="project" value="UniProtKB-SubCell"/>
</dbReference>
<reference evidence="11" key="3">
    <citation type="journal article" date="2017" name="Nature">
        <title>Genome sequence of the progenitor of the wheat D genome Aegilops tauschii.</title>
        <authorList>
            <person name="Luo M.C."/>
            <person name="Gu Y.Q."/>
            <person name="Puiu D."/>
            <person name="Wang H."/>
            <person name="Twardziok S.O."/>
            <person name="Deal K.R."/>
            <person name="Huo N."/>
            <person name="Zhu T."/>
            <person name="Wang L."/>
            <person name="Wang Y."/>
            <person name="McGuire P.E."/>
            <person name="Liu S."/>
            <person name="Long H."/>
            <person name="Ramasamy R.K."/>
            <person name="Rodriguez J.C."/>
            <person name="Van S.L."/>
            <person name="Yuan L."/>
            <person name="Wang Z."/>
            <person name="Xia Z."/>
            <person name="Xiao L."/>
            <person name="Anderson O.D."/>
            <person name="Ouyang S."/>
            <person name="Liang Y."/>
            <person name="Zimin A.V."/>
            <person name="Pertea G."/>
            <person name="Qi P."/>
            <person name="Bennetzen J.L."/>
            <person name="Dai X."/>
            <person name="Dawson M.W."/>
            <person name="Muller H.G."/>
            <person name="Kugler K."/>
            <person name="Rivarola-Duarte L."/>
            <person name="Spannagl M."/>
            <person name="Mayer K.F.X."/>
            <person name="Lu F.H."/>
            <person name="Bevan M.W."/>
            <person name="Leroy P."/>
            <person name="Li P."/>
            <person name="You F.M."/>
            <person name="Sun Q."/>
            <person name="Liu Z."/>
            <person name="Lyons E."/>
            <person name="Wicker T."/>
            <person name="Salzberg S.L."/>
            <person name="Devos K.M."/>
            <person name="Dvorak J."/>
        </authorList>
    </citation>
    <scope>NUCLEOTIDE SEQUENCE [LARGE SCALE GENOMIC DNA]</scope>
    <source>
        <strain evidence="11">cv. AL8/78</strain>
    </source>
</reference>
<evidence type="ECO:0000256" key="5">
    <source>
        <dbReference type="ARBA" id="ARBA00022679"/>
    </source>
</evidence>
<evidence type="ECO:0000256" key="1">
    <source>
        <dbReference type="ARBA" id="ARBA00004477"/>
    </source>
</evidence>
<reference evidence="12" key="1">
    <citation type="journal article" date="2014" name="Science">
        <title>Ancient hybridizations among the ancestral genomes of bread wheat.</title>
        <authorList>
            <consortium name="International Wheat Genome Sequencing Consortium,"/>
            <person name="Marcussen T."/>
            <person name="Sandve S.R."/>
            <person name="Heier L."/>
            <person name="Spannagl M."/>
            <person name="Pfeifer M."/>
            <person name="Jakobsen K.S."/>
            <person name="Wulff B.B."/>
            <person name="Steuernagel B."/>
            <person name="Mayer K.F."/>
            <person name="Olsen O.A."/>
        </authorList>
    </citation>
    <scope>NUCLEOTIDE SEQUENCE [LARGE SCALE GENOMIC DNA]</scope>
    <source>
        <strain evidence="12">cv. AL8/78</strain>
    </source>
</reference>
<evidence type="ECO:0000256" key="2">
    <source>
        <dbReference type="ARBA" id="ARBA00004922"/>
    </source>
</evidence>
<dbReference type="GO" id="GO:0006487">
    <property type="term" value="P:protein N-linked glycosylation"/>
    <property type="evidence" value="ECO:0007669"/>
    <property type="project" value="TreeGrafter"/>
</dbReference>
<evidence type="ECO:0000256" key="8">
    <source>
        <dbReference type="ARBA" id="ARBA00022989"/>
    </source>
</evidence>
<comment type="pathway">
    <text evidence="2 10">Protein modification; protein glycosylation.</text>
</comment>
<dbReference type="EC" id="2.4.1.-" evidence="10"/>
<feature type="transmembrane region" description="Helical" evidence="10">
    <location>
        <begin position="39"/>
        <end position="59"/>
    </location>
</feature>
<feature type="transmembrane region" description="Helical" evidence="10">
    <location>
        <begin position="12"/>
        <end position="30"/>
    </location>
</feature>
<keyword evidence="4 10" id="KW-0328">Glycosyltransferase</keyword>
<dbReference type="Gramene" id="AET6Gv20673200.7">
    <property type="protein sequence ID" value="AET6Gv20673200.7"/>
    <property type="gene ID" value="AET6Gv20673200"/>
</dbReference>
<organism evidence="11 12">
    <name type="scientific">Aegilops tauschii subsp. strangulata</name>
    <name type="common">Goatgrass</name>
    <dbReference type="NCBI Taxonomy" id="200361"/>
    <lineage>
        <taxon>Eukaryota</taxon>
        <taxon>Viridiplantae</taxon>
        <taxon>Streptophyta</taxon>
        <taxon>Embryophyta</taxon>
        <taxon>Tracheophyta</taxon>
        <taxon>Spermatophyta</taxon>
        <taxon>Magnoliopsida</taxon>
        <taxon>Liliopsida</taxon>
        <taxon>Poales</taxon>
        <taxon>Poaceae</taxon>
        <taxon>BOP clade</taxon>
        <taxon>Pooideae</taxon>
        <taxon>Triticodae</taxon>
        <taxon>Triticeae</taxon>
        <taxon>Triticinae</taxon>
        <taxon>Aegilops</taxon>
    </lineage>
</organism>
<keyword evidence="9 10" id="KW-0472">Membrane</keyword>
<name>A0A453PAU6_AEGTS</name>
<proteinExistence type="inferred from homology"/>
<keyword evidence="8 10" id="KW-1133">Transmembrane helix</keyword>
<dbReference type="GO" id="GO:0042283">
    <property type="term" value="F:dolichyl pyrophosphate Glc1Man9GlcNAc2 alpha-1,3-glucosyltransferase activity"/>
    <property type="evidence" value="ECO:0007669"/>
    <property type="project" value="TreeGrafter"/>
</dbReference>
<feature type="transmembrane region" description="Helical" evidence="10">
    <location>
        <begin position="79"/>
        <end position="98"/>
    </location>
</feature>
<sequence>MILLFVFCNIHLFKQILFAVSCYSLFPLLFEDQEYPIKVLLLLTYGALMWVGFSSHFAANPAPGGEKLDASDNIVEKKLTGWISLGYLLGMFAIEFWSRLFHHHVYGDRLPFLPLMIVSVYCGIGMMYSWIWQLSWIIRHT</sequence>
<comment type="caution">
    <text evidence="10">Lacks conserved residue(s) required for the propagation of feature annotation.</text>
</comment>
<dbReference type="InterPro" id="IPR004856">
    <property type="entry name" value="Glyco_trans_ALG6/ALG8"/>
</dbReference>
<keyword evidence="7 10" id="KW-0256">Endoplasmic reticulum</keyword>
<keyword evidence="6 10" id="KW-0812">Transmembrane</keyword>
<dbReference type="Proteomes" id="UP000015105">
    <property type="component" value="Chromosome 6D"/>
</dbReference>
<evidence type="ECO:0000313" key="11">
    <source>
        <dbReference type="EnsemblPlants" id="AET6Gv20673200.7"/>
    </source>
</evidence>
<keyword evidence="5 10" id="KW-0808">Transferase</keyword>
<evidence type="ECO:0000256" key="9">
    <source>
        <dbReference type="ARBA" id="ARBA00023136"/>
    </source>
</evidence>
<dbReference type="EnsemblPlants" id="AET6Gv20673200.7">
    <property type="protein sequence ID" value="AET6Gv20673200.7"/>
    <property type="gene ID" value="AET6Gv20673200"/>
</dbReference>
<feature type="transmembrane region" description="Helical" evidence="10">
    <location>
        <begin position="110"/>
        <end position="131"/>
    </location>
</feature>
<evidence type="ECO:0000256" key="4">
    <source>
        <dbReference type="ARBA" id="ARBA00022676"/>
    </source>
</evidence>
<evidence type="ECO:0000256" key="3">
    <source>
        <dbReference type="ARBA" id="ARBA00008715"/>
    </source>
</evidence>
<reference evidence="11" key="5">
    <citation type="journal article" date="2021" name="G3 (Bethesda)">
        <title>Aegilops tauschii genome assembly Aet v5.0 features greater sequence contiguity and improved annotation.</title>
        <authorList>
            <person name="Wang L."/>
            <person name="Zhu T."/>
            <person name="Rodriguez J.C."/>
            <person name="Deal K.R."/>
            <person name="Dubcovsky J."/>
            <person name="McGuire P.E."/>
            <person name="Lux T."/>
            <person name="Spannagl M."/>
            <person name="Mayer K.F.X."/>
            <person name="Baldrich P."/>
            <person name="Meyers B.C."/>
            <person name="Huo N."/>
            <person name="Gu Y.Q."/>
            <person name="Zhou H."/>
            <person name="Devos K.M."/>
            <person name="Bennetzen J.L."/>
            <person name="Unver T."/>
            <person name="Budak H."/>
            <person name="Gulick P.J."/>
            <person name="Galiba G."/>
            <person name="Kalapos B."/>
            <person name="Nelson D.R."/>
            <person name="Li P."/>
            <person name="You F.M."/>
            <person name="Luo M.C."/>
            <person name="Dvorak J."/>
        </authorList>
    </citation>
    <scope>NUCLEOTIDE SEQUENCE [LARGE SCALE GENOMIC DNA]</scope>
    <source>
        <strain evidence="11">cv. AL8/78</strain>
    </source>
</reference>
<comment type="subcellular location">
    <subcellularLocation>
        <location evidence="1 10">Endoplasmic reticulum membrane</location>
        <topology evidence="1 10">Multi-pass membrane protein</topology>
    </subcellularLocation>
</comment>
<evidence type="ECO:0000256" key="6">
    <source>
        <dbReference type="ARBA" id="ARBA00022692"/>
    </source>
</evidence>